<dbReference type="STRING" id="394193.SAMN04489732_103329"/>
<dbReference type="Proteomes" id="UP000198582">
    <property type="component" value="Unassembled WGS sequence"/>
</dbReference>
<sequence length="317" mass="35047">MVRISDRAWPSTVVPSDEHERAQATGVLFRRMGWVTERLTRDEREDVDRQLDFWYGNGYCPDALLVALGALPDGTRQRPRGAGERPGDFLRSRLNGWFSDEAQASMTDVLEPPRQGQTFEAWFAASRRRALEEGSYRRRPQLSESGAKAREEAREFAASRRRDPIARLRESERRRAEALESLKVPGVEPARDAVVPLAPPEVRSTPRMVASFAGRQSVAARSPQVVRIVERLRAEKRGPSKAELAVLRNAVRDAHHNAGIGTLEAASAEVSDEAGVLTPEGVRILAFLDQAGASQLPLDAMVAVLTLAVDSPFPPQD</sequence>
<accession>A0A1H8UL75</accession>
<dbReference type="EMBL" id="FOEF01000003">
    <property type="protein sequence ID" value="SEP03624.1"/>
    <property type="molecule type" value="Genomic_DNA"/>
</dbReference>
<feature type="compositionally biased region" description="Basic and acidic residues" evidence="1">
    <location>
        <begin position="147"/>
        <end position="160"/>
    </location>
</feature>
<dbReference type="RefSeq" id="WP_245787235.1">
    <property type="nucleotide sequence ID" value="NZ_FOEF01000003.1"/>
</dbReference>
<dbReference type="AlphaFoldDB" id="A0A1H8UL75"/>
<organism evidence="2 3">
    <name type="scientific">Amycolatopsis saalfeldensis</name>
    <dbReference type="NCBI Taxonomy" id="394193"/>
    <lineage>
        <taxon>Bacteria</taxon>
        <taxon>Bacillati</taxon>
        <taxon>Actinomycetota</taxon>
        <taxon>Actinomycetes</taxon>
        <taxon>Pseudonocardiales</taxon>
        <taxon>Pseudonocardiaceae</taxon>
        <taxon>Amycolatopsis</taxon>
    </lineage>
</organism>
<name>A0A1H8UL75_9PSEU</name>
<gene>
    <name evidence="2" type="ORF">SAMN04489732_103329</name>
</gene>
<protein>
    <submittedName>
        <fullName evidence="2">Uncharacterized protein</fullName>
    </submittedName>
</protein>
<reference evidence="2 3" key="1">
    <citation type="submission" date="2016-10" db="EMBL/GenBank/DDBJ databases">
        <authorList>
            <person name="de Groot N.N."/>
        </authorList>
    </citation>
    <scope>NUCLEOTIDE SEQUENCE [LARGE SCALE GENOMIC DNA]</scope>
    <source>
        <strain evidence="2 3">DSM 44993</strain>
    </source>
</reference>
<evidence type="ECO:0000313" key="2">
    <source>
        <dbReference type="EMBL" id="SEP03624.1"/>
    </source>
</evidence>
<keyword evidence="3" id="KW-1185">Reference proteome</keyword>
<evidence type="ECO:0000256" key="1">
    <source>
        <dbReference type="SAM" id="MobiDB-lite"/>
    </source>
</evidence>
<feature type="region of interest" description="Disordered" evidence="1">
    <location>
        <begin position="134"/>
        <end position="160"/>
    </location>
</feature>
<proteinExistence type="predicted"/>
<evidence type="ECO:0000313" key="3">
    <source>
        <dbReference type="Proteomes" id="UP000198582"/>
    </source>
</evidence>